<evidence type="ECO:0000313" key="3">
    <source>
        <dbReference type="Proteomes" id="UP000229901"/>
    </source>
</evidence>
<feature type="transmembrane region" description="Helical" evidence="1">
    <location>
        <begin position="30"/>
        <end position="53"/>
    </location>
</feature>
<reference evidence="3" key="1">
    <citation type="submission" date="2017-09" db="EMBL/GenBank/DDBJ databases">
        <title>Depth-based differentiation of microbial function through sediment-hosted aquifers and enrichment of novel symbionts in the deep terrestrial subsurface.</title>
        <authorList>
            <person name="Probst A.J."/>
            <person name="Ladd B."/>
            <person name="Jarett J.K."/>
            <person name="Geller-Mcgrath D.E."/>
            <person name="Sieber C.M.K."/>
            <person name="Emerson J.B."/>
            <person name="Anantharaman K."/>
            <person name="Thomas B.C."/>
            <person name="Malmstrom R."/>
            <person name="Stieglmeier M."/>
            <person name="Klingl A."/>
            <person name="Woyke T."/>
            <person name="Ryan C.M."/>
            <person name="Banfield J.F."/>
        </authorList>
    </citation>
    <scope>NUCLEOTIDE SEQUENCE [LARGE SCALE GENOMIC DNA]</scope>
</reference>
<gene>
    <name evidence="2" type="ORF">COT97_03310</name>
</gene>
<keyword evidence="1" id="KW-0812">Transmembrane</keyword>
<name>A0A2H0V4L6_9BACT</name>
<sequence length="205" mass="23418">MALLFQLSLVGLMMVAIVCWCYFDDRGFGIMISISRAVIIVLGLTLLSTPFYVESNFASMSVLKFNEDGSMSFGAVSYFCTDNCVNLPDNLVNNFLWRNESCAMVFDVNTRLMANDNQSGIKKLLGQEAWTDYSWPVSGKEVTEIWDVRIEGIKKDFDRNFSLPNNTQCHNADKIQMAQLVQDYLDVKIREYGYRIQSVIVLYVF</sequence>
<dbReference type="AlphaFoldDB" id="A0A2H0V4L6"/>
<feature type="transmembrane region" description="Helical" evidence="1">
    <location>
        <begin position="6"/>
        <end position="23"/>
    </location>
</feature>
<dbReference type="Proteomes" id="UP000229901">
    <property type="component" value="Unassembled WGS sequence"/>
</dbReference>
<protein>
    <submittedName>
        <fullName evidence="2">Uncharacterized protein</fullName>
    </submittedName>
</protein>
<organism evidence="2 3">
    <name type="scientific">Candidatus Falkowbacteria bacterium CG10_big_fil_rev_8_21_14_0_10_39_11</name>
    <dbReference type="NCBI Taxonomy" id="1974565"/>
    <lineage>
        <taxon>Bacteria</taxon>
        <taxon>Candidatus Falkowiibacteriota</taxon>
    </lineage>
</organism>
<keyword evidence="1" id="KW-0472">Membrane</keyword>
<proteinExistence type="predicted"/>
<comment type="caution">
    <text evidence="2">The sequence shown here is derived from an EMBL/GenBank/DDBJ whole genome shotgun (WGS) entry which is preliminary data.</text>
</comment>
<evidence type="ECO:0000313" key="2">
    <source>
        <dbReference type="EMBL" id="PIR94046.1"/>
    </source>
</evidence>
<accession>A0A2H0V4L6</accession>
<evidence type="ECO:0000256" key="1">
    <source>
        <dbReference type="SAM" id="Phobius"/>
    </source>
</evidence>
<keyword evidence="1" id="KW-1133">Transmembrane helix</keyword>
<dbReference type="EMBL" id="PFAP01000021">
    <property type="protein sequence ID" value="PIR94046.1"/>
    <property type="molecule type" value="Genomic_DNA"/>
</dbReference>